<feature type="transmembrane region" description="Helical" evidence="6">
    <location>
        <begin position="164"/>
        <end position="184"/>
    </location>
</feature>
<comment type="subcellular location">
    <subcellularLocation>
        <location evidence="1">Membrane</location>
        <topology evidence="1">Multi-pass membrane protein</topology>
    </subcellularLocation>
</comment>
<feature type="transmembrane region" description="Helical" evidence="6">
    <location>
        <begin position="83"/>
        <end position="104"/>
    </location>
</feature>
<evidence type="ECO:0000313" key="8">
    <source>
        <dbReference type="Proteomes" id="UP000179807"/>
    </source>
</evidence>
<feature type="region of interest" description="Disordered" evidence="5">
    <location>
        <begin position="333"/>
        <end position="352"/>
    </location>
</feature>
<evidence type="ECO:0000256" key="1">
    <source>
        <dbReference type="ARBA" id="ARBA00004141"/>
    </source>
</evidence>
<dbReference type="Proteomes" id="UP000179807">
    <property type="component" value="Unassembled WGS sequence"/>
</dbReference>
<sequence>MQSTIHAPVDPIKFLTLHFIMFILVAWMNLYKKEFFKFTPFPLFISFITGVLMLPLSFFVSWSAHKFSKSLSFFKVPKPVVKWLILSAILNTFGITIMNVGFFASDLDFVLLFRLTGVVWNGLFGYIFLGERLSLLGFLSLGIVLIGIIAIIKDFQWSQAKFPSTIQIILQLASIIFQSVNLLFTKKVLNILNSIDTEFQLLDYLFWKSVINLPTSLLTSLFYEPGAWVNFTQVFSWKMIRWTIYGTIHHEIMHVVLTYTQKITSMITMGVIAQLRILGTLVISSFAYHQTKWDISKITGAFLLFFGGVIYSFSRVSFKDLFYKRAHKNNNSRDEEQLIPNKDKGNDESEDL</sequence>
<comment type="caution">
    <text evidence="7">The sequence shown here is derived from an EMBL/GenBank/DDBJ whole genome shotgun (WGS) entry which is preliminary data.</text>
</comment>
<keyword evidence="4 6" id="KW-0472">Membrane</keyword>
<evidence type="ECO:0008006" key="9">
    <source>
        <dbReference type="Google" id="ProtNLM"/>
    </source>
</evidence>
<feature type="transmembrane region" description="Helical" evidence="6">
    <location>
        <begin position="267"/>
        <end position="288"/>
    </location>
</feature>
<dbReference type="InterPro" id="IPR037185">
    <property type="entry name" value="EmrE-like"/>
</dbReference>
<dbReference type="GO" id="GO:0016020">
    <property type="term" value="C:membrane"/>
    <property type="evidence" value="ECO:0007669"/>
    <property type="project" value="UniProtKB-SubCell"/>
</dbReference>
<feature type="transmembrane region" description="Helical" evidence="6">
    <location>
        <begin position="43"/>
        <end position="63"/>
    </location>
</feature>
<evidence type="ECO:0000256" key="3">
    <source>
        <dbReference type="ARBA" id="ARBA00022989"/>
    </source>
</evidence>
<dbReference type="AlphaFoldDB" id="A0A1J4JH91"/>
<dbReference type="InterPro" id="IPR050186">
    <property type="entry name" value="TPT_transporter"/>
</dbReference>
<evidence type="ECO:0000313" key="7">
    <source>
        <dbReference type="EMBL" id="OHS96636.1"/>
    </source>
</evidence>
<gene>
    <name evidence="7" type="ORF">TRFO_37131</name>
</gene>
<dbReference type="RefSeq" id="XP_068349773.1">
    <property type="nucleotide sequence ID" value="XM_068511243.1"/>
</dbReference>
<feature type="transmembrane region" description="Helical" evidence="6">
    <location>
        <begin position="12"/>
        <end position="31"/>
    </location>
</feature>
<feature type="transmembrane region" description="Helical" evidence="6">
    <location>
        <begin position="111"/>
        <end position="129"/>
    </location>
</feature>
<accession>A0A1J4JH91</accession>
<dbReference type="SUPFAM" id="SSF103481">
    <property type="entry name" value="Multidrug resistance efflux transporter EmrE"/>
    <property type="match status" value="1"/>
</dbReference>
<dbReference type="VEuPathDB" id="TrichDB:TRFO_37131"/>
<keyword evidence="2 6" id="KW-0812">Transmembrane</keyword>
<name>A0A1J4JH91_9EUKA</name>
<feature type="transmembrane region" description="Helical" evidence="6">
    <location>
        <begin position="135"/>
        <end position="152"/>
    </location>
</feature>
<keyword evidence="3 6" id="KW-1133">Transmembrane helix</keyword>
<evidence type="ECO:0000256" key="5">
    <source>
        <dbReference type="SAM" id="MobiDB-lite"/>
    </source>
</evidence>
<dbReference type="GeneID" id="94845947"/>
<evidence type="ECO:0000256" key="4">
    <source>
        <dbReference type="ARBA" id="ARBA00023136"/>
    </source>
</evidence>
<evidence type="ECO:0000256" key="6">
    <source>
        <dbReference type="SAM" id="Phobius"/>
    </source>
</evidence>
<feature type="transmembrane region" description="Helical" evidence="6">
    <location>
        <begin position="300"/>
        <end position="318"/>
    </location>
</feature>
<dbReference type="PANTHER" id="PTHR11132">
    <property type="entry name" value="SOLUTE CARRIER FAMILY 35"/>
    <property type="match status" value="1"/>
</dbReference>
<protein>
    <recommendedName>
        <fullName evidence="9">Triose-phosphate Transporter family protein</fullName>
    </recommendedName>
</protein>
<dbReference type="OrthoDB" id="10534527at2759"/>
<keyword evidence="8" id="KW-1185">Reference proteome</keyword>
<reference evidence="7" key="1">
    <citation type="submission" date="2016-10" db="EMBL/GenBank/DDBJ databases">
        <authorList>
            <person name="Benchimol M."/>
            <person name="Almeida L.G."/>
            <person name="Vasconcelos A.T."/>
            <person name="Perreira-Neves A."/>
            <person name="Rosa I.A."/>
            <person name="Tasca T."/>
            <person name="Bogo M.R."/>
            <person name="de Souza W."/>
        </authorList>
    </citation>
    <scope>NUCLEOTIDE SEQUENCE [LARGE SCALE GENOMIC DNA]</scope>
    <source>
        <strain evidence="7">K</strain>
    </source>
</reference>
<organism evidence="7 8">
    <name type="scientific">Tritrichomonas foetus</name>
    <dbReference type="NCBI Taxonomy" id="1144522"/>
    <lineage>
        <taxon>Eukaryota</taxon>
        <taxon>Metamonada</taxon>
        <taxon>Parabasalia</taxon>
        <taxon>Tritrichomonadida</taxon>
        <taxon>Tritrichomonadidae</taxon>
        <taxon>Tritrichomonas</taxon>
    </lineage>
</organism>
<proteinExistence type="predicted"/>
<dbReference type="EMBL" id="MLAK01001161">
    <property type="protein sequence ID" value="OHS96636.1"/>
    <property type="molecule type" value="Genomic_DNA"/>
</dbReference>
<evidence type="ECO:0000256" key="2">
    <source>
        <dbReference type="ARBA" id="ARBA00022692"/>
    </source>
</evidence>